<gene>
    <name evidence="1" type="ORF">AN477_01715</name>
</gene>
<proteinExistence type="predicted"/>
<dbReference type="RefSeq" id="WP_054967445.1">
    <property type="nucleotide sequence ID" value="NZ_LJCO01000008.1"/>
</dbReference>
<keyword evidence="2" id="KW-1185">Reference proteome</keyword>
<sequence length="265" mass="30737">MEQEREQRLEPPEVRSFNGDDPIQILSLFRQTMSRMNEQLLHLTTKDGSESVTSELEQIEEYQERVETYLLEECFGRLASYEWRTNNVVLEHLPSDIRFVPTSEGVTISDIPLWMIGHRSRKKLPPMYHRDRPMIRKIPMWQALVGHLKASYLQSVLQENNMLPDRPSDYAHMVFHFHTGHFQVRDLDHYEVAPIVNACVSNGLFASDHPSRLSLTMIWNKVTGEPRFDVHVRYVACAAPLPLDLGMLLGLDLQKSSKSKGEIQR</sequence>
<dbReference type="PATRIC" id="fig|471514.4.peg.344"/>
<evidence type="ECO:0000313" key="1">
    <source>
        <dbReference type="EMBL" id="KPV45656.1"/>
    </source>
</evidence>
<comment type="caution">
    <text evidence="1">The sequence shown here is derived from an EMBL/GenBank/DDBJ whole genome shotgun (WGS) entry which is preliminary data.</text>
</comment>
<dbReference type="EMBL" id="LJCO01000008">
    <property type="protein sequence ID" value="KPV45656.1"/>
    <property type="molecule type" value="Genomic_DNA"/>
</dbReference>
<organism evidence="1 2">
    <name type="scientific">Alicyclobacillus ferrooxydans</name>
    <dbReference type="NCBI Taxonomy" id="471514"/>
    <lineage>
        <taxon>Bacteria</taxon>
        <taxon>Bacillati</taxon>
        <taxon>Bacillota</taxon>
        <taxon>Bacilli</taxon>
        <taxon>Bacillales</taxon>
        <taxon>Alicyclobacillaceae</taxon>
        <taxon>Alicyclobacillus</taxon>
    </lineage>
</organism>
<reference evidence="1 2" key="1">
    <citation type="submission" date="2015-09" db="EMBL/GenBank/DDBJ databases">
        <title>Draft genome sequence of Alicyclobacillus ferrooxydans DSM 22381.</title>
        <authorList>
            <person name="Hemp J."/>
        </authorList>
    </citation>
    <scope>NUCLEOTIDE SEQUENCE [LARGE SCALE GENOMIC DNA]</scope>
    <source>
        <strain evidence="1 2">TC-34</strain>
    </source>
</reference>
<accession>A0A0P9D0Q4</accession>
<dbReference type="AlphaFoldDB" id="A0A0P9D0Q4"/>
<evidence type="ECO:0000313" key="2">
    <source>
        <dbReference type="Proteomes" id="UP000050482"/>
    </source>
</evidence>
<dbReference type="OrthoDB" id="2371161at2"/>
<dbReference type="Proteomes" id="UP000050482">
    <property type="component" value="Unassembled WGS sequence"/>
</dbReference>
<dbReference type="STRING" id="471514.AN477_01715"/>
<name>A0A0P9D0Q4_9BACL</name>
<protein>
    <submittedName>
        <fullName evidence="1">Uncharacterized protein</fullName>
    </submittedName>
</protein>